<comment type="caution">
    <text evidence="1">The sequence shown here is derived from an EMBL/GenBank/DDBJ whole genome shotgun (WGS) entry which is preliminary data.</text>
</comment>
<proteinExistence type="predicted"/>
<gene>
    <name evidence="1" type="ORF">C8F04DRAFT_951271</name>
</gene>
<evidence type="ECO:0000313" key="2">
    <source>
        <dbReference type="Proteomes" id="UP001218188"/>
    </source>
</evidence>
<evidence type="ECO:0000313" key="1">
    <source>
        <dbReference type="EMBL" id="KAJ7038118.1"/>
    </source>
</evidence>
<organism evidence="1 2">
    <name type="scientific">Mycena alexandri</name>
    <dbReference type="NCBI Taxonomy" id="1745969"/>
    <lineage>
        <taxon>Eukaryota</taxon>
        <taxon>Fungi</taxon>
        <taxon>Dikarya</taxon>
        <taxon>Basidiomycota</taxon>
        <taxon>Agaricomycotina</taxon>
        <taxon>Agaricomycetes</taxon>
        <taxon>Agaricomycetidae</taxon>
        <taxon>Agaricales</taxon>
        <taxon>Marasmiineae</taxon>
        <taxon>Mycenaceae</taxon>
        <taxon>Mycena</taxon>
    </lineage>
</organism>
<feature type="non-terminal residue" evidence="1">
    <location>
        <position position="1"/>
    </location>
</feature>
<sequence>ENYSRDSKEMVRITRARAGCPRFTEAGWKSLLQGDYVDFDQVSQELYGNKVTNSDQWNQIWNDFSKCVNFVFTTRGPELDAYSEYIKGLFLQTGTNLAHNVINCDRAVRTFIGNARQHLFDDLHVFGQFE</sequence>
<reference evidence="1" key="1">
    <citation type="submission" date="2023-03" db="EMBL/GenBank/DDBJ databases">
        <title>Massive genome expansion in bonnet fungi (Mycena s.s.) driven by repeated elements and novel gene families across ecological guilds.</title>
        <authorList>
            <consortium name="Lawrence Berkeley National Laboratory"/>
            <person name="Harder C.B."/>
            <person name="Miyauchi S."/>
            <person name="Viragh M."/>
            <person name="Kuo A."/>
            <person name="Thoen E."/>
            <person name="Andreopoulos B."/>
            <person name="Lu D."/>
            <person name="Skrede I."/>
            <person name="Drula E."/>
            <person name="Henrissat B."/>
            <person name="Morin E."/>
            <person name="Kohler A."/>
            <person name="Barry K."/>
            <person name="LaButti K."/>
            <person name="Morin E."/>
            <person name="Salamov A."/>
            <person name="Lipzen A."/>
            <person name="Mereny Z."/>
            <person name="Hegedus B."/>
            <person name="Baldrian P."/>
            <person name="Stursova M."/>
            <person name="Weitz H."/>
            <person name="Taylor A."/>
            <person name="Grigoriev I.V."/>
            <person name="Nagy L.G."/>
            <person name="Martin F."/>
            <person name="Kauserud H."/>
        </authorList>
    </citation>
    <scope>NUCLEOTIDE SEQUENCE</scope>
    <source>
        <strain evidence="1">CBHHK200</strain>
    </source>
</reference>
<dbReference type="Proteomes" id="UP001218188">
    <property type="component" value="Unassembled WGS sequence"/>
</dbReference>
<keyword evidence="2" id="KW-1185">Reference proteome</keyword>
<accession>A0AAD6T5D9</accession>
<dbReference type="EMBL" id="JARJCM010000033">
    <property type="protein sequence ID" value="KAJ7038118.1"/>
    <property type="molecule type" value="Genomic_DNA"/>
</dbReference>
<protein>
    <submittedName>
        <fullName evidence="1">Uncharacterized protein</fullName>
    </submittedName>
</protein>
<name>A0AAD6T5D9_9AGAR</name>
<dbReference type="AlphaFoldDB" id="A0AAD6T5D9"/>